<keyword evidence="3" id="KW-1185">Reference proteome</keyword>
<feature type="compositionally biased region" description="Polar residues" evidence="1">
    <location>
        <begin position="140"/>
        <end position="162"/>
    </location>
</feature>
<evidence type="ECO:0000256" key="1">
    <source>
        <dbReference type="SAM" id="MobiDB-lite"/>
    </source>
</evidence>
<organism evidence="2 3">
    <name type="scientific">Punica granatum</name>
    <name type="common">Pomegranate</name>
    <dbReference type="NCBI Taxonomy" id="22663"/>
    <lineage>
        <taxon>Eukaryota</taxon>
        <taxon>Viridiplantae</taxon>
        <taxon>Streptophyta</taxon>
        <taxon>Embryophyta</taxon>
        <taxon>Tracheophyta</taxon>
        <taxon>Spermatophyta</taxon>
        <taxon>Magnoliopsida</taxon>
        <taxon>eudicotyledons</taxon>
        <taxon>Gunneridae</taxon>
        <taxon>Pentapetalae</taxon>
        <taxon>rosids</taxon>
        <taxon>malvids</taxon>
        <taxon>Myrtales</taxon>
        <taxon>Lythraceae</taxon>
        <taxon>Punica</taxon>
    </lineage>
</organism>
<accession>A0A2I0IYI0</accession>
<reference evidence="2 3" key="1">
    <citation type="submission" date="2017-11" db="EMBL/GenBank/DDBJ databases">
        <title>De-novo sequencing of pomegranate (Punica granatum L.) genome.</title>
        <authorList>
            <person name="Akparov Z."/>
            <person name="Amiraslanov A."/>
            <person name="Hajiyeva S."/>
            <person name="Abbasov M."/>
            <person name="Kaur K."/>
            <person name="Hamwieh A."/>
            <person name="Solovyev V."/>
            <person name="Salamov A."/>
            <person name="Braich B."/>
            <person name="Kosarev P."/>
            <person name="Mahmoud A."/>
            <person name="Hajiyev E."/>
            <person name="Babayeva S."/>
            <person name="Izzatullayeva V."/>
            <person name="Mammadov A."/>
            <person name="Mammadov A."/>
            <person name="Sharifova S."/>
            <person name="Ojaghi J."/>
            <person name="Eynullazada K."/>
            <person name="Bayramov B."/>
            <person name="Abdulazimova A."/>
            <person name="Shahmuradov I."/>
        </authorList>
    </citation>
    <scope>NUCLEOTIDE SEQUENCE [LARGE SCALE GENOMIC DNA]</scope>
    <source>
        <strain evidence="3">cv. AG2017</strain>
        <tissue evidence="2">Leaf</tissue>
    </source>
</reference>
<evidence type="ECO:0008006" key="4">
    <source>
        <dbReference type="Google" id="ProtNLM"/>
    </source>
</evidence>
<dbReference type="EMBL" id="PGOL01002333">
    <property type="protein sequence ID" value="PKI48793.1"/>
    <property type="molecule type" value="Genomic_DNA"/>
</dbReference>
<dbReference type="Proteomes" id="UP000233551">
    <property type="component" value="Unassembled WGS sequence"/>
</dbReference>
<dbReference type="SUPFAM" id="SSF56672">
    <property type="entry name" value="DNA/RNA polymerases"/>
    <property type="match status" value="1"/>
</dbReference>
<dbReference type="AlphaFoldDB" id="A0A2I0IYI0"/>
<name>A0A2I0IYI0_PUNGR</name>
<evidence type="ECO:0000313" key="3">
    <source>
        <dbReference type="Proteomes" id="UP000233551"/>
    </source>
</evidence>
<feature type="region of interest" description="Disordered" evidence="1">
    <location>
        <begin position="88"/>
        <end position="189"/>
    </location>
</feature>
<comment type="caution">
    <text evidence="2">The sequence shown here is derived from an EMBL/GenBank/DDBJ whole genome shotgun (WGS) entry which is preliminary data.</text>
</comment>
<dbReference type="PANTHER" id="PTHR11439:SF511">
    <property type="match status" value="1"/>
</dbReference>
<dbReference type="PANTHER" id="PTHR11439">
    <property type="entry name" value="GAG-POL-RELATED RETROTRANSPOSON"/>
    <property type="match status" value="1"/>
</dbReference>
<feature type="compositionally biased region" description="Polar residues" evidence="1">
    <location>
        <begin position="173"/>
        <end position="185"/>
    </location>
</feature>
<proteinExistence type="predicted"/>
<evidence type="ECO:0000313" key="2">
    <source>
        <dbReference type="EMBL" id="PKI48793.1"/>
    </source>
</evidence>
<feature type="compositionally biased region" description="Low complexity" evidence="1">
    <location>
        <begin position="97"/>
        <end position="135"/>
    </location>
</feature>
<dbReference type="Gene3D" id="3.30.420.10">
    <property type="entry name" value="Ribonuclease H-like superfamily/Ribonuclease H"/>
    <property type="match status" value="1"/>
</dbReference>
<gene>
    <name evidence="2" type="ORF">CRG98_030835</name>
</gene>
<dbReference type="InterPro" id="IPR012337">
    <property type="entry name" value="RNaseH-like_sf"/>
</dbReference>
<sequence>MVQDYFFDNGIIHQTSCIDTPQQNGQVERKHRHILNVARALMFQASLPLNFWGECISVVAHLLNLTPLSVLSGVQFLDSSGLGFQGWFFGPEEQNGSPEASSPPQSSSAQPNSSEPISAEPSPATTSSAEFSSASGPHLGQSTSIRPSMQNPSHPTISTDLSHSVAPEPIHPPTSTDPTASSAISADNIARSKAPRNIRTPTWLKDFVSHTARCLNTPSPYITRSIILSKWHYGAIQGLACGQRFTQVEGVDFHETFALVAKLVTNYLDQCFRIKDLGPLSYFLGIEIIRSSSGLFLNQRKYILDILTEAGMLGSRPAYFTMEQQHQLSNDSGDPIPDPRQYRRLIGRLLYLTITRPELNYPIHILSQFLQDPRRRHWDAALRVLRYLKHSPRQGIFLRPTSLFLTAYCDAD</sequence>
<protein>
    <recommendedName>
        <fullName evidence="4">Integrase catalytic domain-containing protein</fullName>
    </recommendedName>
</protein>
<dbReference type="SUPFAM" id="SSF53098">
    <property type="entry name" value="Ribonuclease H-like"/>
    <property type="match status" value="1"/>
</dbReference>
<dbReference type="GO" id="GO:0003676">
    <property type="term" value="F:nucleic acid binding"/>
    <property type="evidence" value="ECO:0007669"/>
    <property type="project" value="InterPro"/>
</dbReference>
<dbReference type="InterPro" id="IPR036397">
    <property type="entry name" value="RNaseH_sf"/>
</dbReference>
<dbReference type="STRING" id="22663.A0A2I0IYI0"/>
<dbReference type="InterPro" id="IPR043502">
    <property type="entry name" value="DNA/RNA_pol_sf"/>
</dbReference>